<proteinExistence type="predicted"/>
<keyword evidence="2" id="KW-1185">Reference proteome</keyword>
<evidence type="ECO:0008006" key="3">
    <source>
        <dbReference type="Google" id="ProtNLM"/>
    </source>
</evidence>
<dbReference type="RefSeq" id="WP_059151086.1">
    <property type="nucleotide sequence ID" value="NZ_KQ130453.1"/>
</dbReference>
<evidence type="ECO:0000313" key="2">
    <source>
        <dbReference type="Proteomes" id="UP000052268"/>
    </source>
</evidence>
<protein>
    <recommendedName>
        <fullName evidence="3">ATP-grasp domain-containing protein</fullName>
    </recommendedName>
</protein>
<dbReference type="EMBL" id="JACU01000004">
    <property type="protein sequence ID" value="KMS56651.1"/>
    <property type="molecule type" value="Genomic_DNA"/>
</dbReference>
<dbReference type="Gene3D" id="3.30.470.20">
    <property type="entry name" value="ATP-grasp fold, B domain"/>
    <property type="match status" value="1"/>
</dbReference>
<dbReference type="SUPFAM" id="SSF56059">
    <property type="entry name" value="Glutathione synthetase ATP-binding domain-like"/>
    <property type="match status" value="1"/>
</dbReference>
<reference evidence="1 2" key="1">
    <citation type="journal article" date="2015" name="G3 (Bethesda)">
        <title>Insights into Ongoing Evolution of the Hexachlorocyclohexane Catabolic Pathway from Comparative Genomics of Ten Sphingomonadaceae Strains.</title>
        <authorList>
            <person name="Pearce S.L."/>
            <person name="Oakeshott J.G."/>
            <person name="Pandey G."/>
        </authorList>
    </citation>
    <scope>NUCLEOTIDE SEQUENCE [LARGE SCALE GENOMIC DNA]</scope>
    <source>
        <strain evidence="1 2">LL02</strain>
    </source>
</reference>
<dbReference type="Proteomes" id="UP000052268">
    <property type="component" value="Unassembled WGS sequence"/>
</dbReference>
<accession>A0A0J7XYA0</accession>
<name>A0A0J7XYA0_9SPHN</name>
<comment type="caution">
    <text evidence="1">The sequence shown here is derived from an EMBL/GenBank/DDBJ whole genome shotgun (WGS) entry which is preliminary data.</text>
</comment>
<dbReference type="OrthoDB" id="9803907at2"/>
<dbReference type="PATRIC" id="fig|1114963.3.peg.1780"/>
<gene>
    <name evidence="1" type="ORF">V474_14785</name>
</gene>
<evidence type="ECO:0000313" key="1">
    <source>
        <dbReference type="EMBL" id="KMS56651.1"/>
    </source>
</evidence>
<sequence length="337" mass="36491">MKIWFNQSFSMRNVVSRIVSERPSVSLLVSAIDSRSPVRDVAPVFWEEPARGTVDYAAWVLDTAMARGVEALVPQRGKRGVARMLDQFAANGIAVHVAADADTMELLDDKAAFAVSMAGDPYLCPTFAVTCAQGFEDAVQALTANGASACVKPSRGVYGAGYWTLDAQGPLTHLADPDARRISPRAYAAALVEAEQRGEAFSLLVMEHLSGLECSVDMVCERGIVLLAAVRTKLDANRQRIQTRHSLIAHAAKLVRRHGLHGAINVQYKQDRRGEWRILEINSRAAGGASYCDEVAIPFCTTWIDVVTGNARPFEAEVDVEIIAVTRAVHAMSALAA</sequence>
<dbReference type="AlphaFoldDB" id="A0A0J7XYA0"/>
<dbReference type="Pfam" id="PF15632">
    <property type="entry name" value="ATPgrasp_Ter"/>
    <property type="match status" value="1"/>
</dbReference>
<organism evidence="1 2">
    <name type="scientific">Novosphingobium barchaimii LL02</name>
    <dbReference type="NCBI Taxonomy" id="1114963"/>
    <lineage>
        <taxon>Bacteria</taxon>
        <taxon>Pseudomonadati</taxon>
        <taxon>Pseudomonadota</taxon>
        <taxon>Alphaproteobacteria</taxon>
        <taxon>Sphingomonadales</taxon>
        <taxon>Sphingomonadaceae</taxon>
        <taxon>Novosphingobium</taxon>
    </lineage>
</organism>